<comment type="caution">
    <text evidence="6">The sequence shown here is derived from an EMBL/GenBank/DDBJ whole genome shotgun (WGS) entry which is preliminary data.</text>
</comment>
<dbReference type="Gene3D" id="2.120.10.80">
    <property type="entry name" value="Kelch-type beta propeller"/>
    <property type="match status" value="2"/>
</dbReference>
<keyword evidence="7" id="KW-1185">Reference proteome</keyword>
<feature type="transmembrane region" description="Helical" evidence="4">
    <location>
        <begin position="406"/>
        <end position="427"/>
    </location>
</feature>
<evidence type="ECO:0000256" key="3">
    <source>
        <dbReference type="SAM" id="MobiDB-lite"/>
    </source>
</evidence>
<dbReference type="STRING" id="1263082.A0A068RMA2"/>
<evidence type="ECO:0000256" key="4">
    <source>
        <dbReference type="SAM" id="Phobius"/>
    </source>
</evidence>
<sequence>MALDNAMMKMITIFILAAMVVDGAYNVSEQVRNSGSTIMSMSRRGAATFVRNNVLYTLGGERQGYKSSDGTIINGEFWAFSINEGNGTVNAGSSTSYIQPLVYAQAVLLPDNDRVLLFGGSNSTVLPAGQNGTLFFQEYRFSTDEWQTLPVTSSTLNGPLPPNRYKFTATLAPNGRVYLYGGATPPTANGLRDLWEYDPTTNRFTEMLLNNTLISHSTISLSAIALTDGRIVYPVEDRSGSTLGILNAAFVFDTNTRTGSMQPLSNQTAYPPAKYGANAVLASDNKTIYYFGGTTHGYGEPDSAQSSVAYNDLNILDTDSWTWLPPKWIRGEPPKPRYDAAAGVLLEKYWVILGGLSEFYWTNDFNVLALPEDDPKSGDFTWLYNITDPSLSMAGIDTPGSFPTSAIVGIVIGSVAFIILVITIIWMTRMMRRSSATPAWRSTIWEKRAGEPKWVAVLHTIMRLILIFLFTAYLVYTISQIVNSPTSRVTLSTPVNQVQVPDMRFCFDGWNYEDDLFFSTDTVSRAETSKWNFTHRLDMTNLRPYYSASRQGALQCWLFLPSPDFRLAYQADMQSNNGTRLKFLFGGVYEGTMNSSRVHISIYPPDRDPNKVIYQYEEQPDLSSDEIQRWMRLELNDQQPENVYTAEVNTYSSISYQLKNHRYLSDSGWNAIGFASIYNNTPEVDTDFRTSIQDEEMMVKNTVDVYPANFLDVTEEEQRMHTLVTSIGSVGGLLSLFVFLDNFLFGSRPSPVIGVVQKLAIGKMKRSIQNSQLDAFGFLGRPVPFVHPVDSKNNLLNSHQRRQHGLKTFKQHGTTTRHETEMEDTKIIDHAVEENVIQQQVAELTRRLQLMELVFKNYCIDDQIFKNLQDAHHHEAESASNEGDFASTIKPGNNNGDNAFTRFFRRRRYARQQSLEDEVQLPQQP</sequence>
<evidence type="ECO:0000256" key="2">
    <source>
        <dbReference type="ARBA" id="ARBA00022737"/>
    </source>
</evidence>
<keyword evidence="4" id="KW-0812">Transmembrane</keyword>
<evidence type="ECO:0008006" key="8">
    <source>
        <dbReference type="Google" id="ProtNLM"/>
    </source>
</evidence>
<feature type="chain" id="PRO_5001655302" description="Galactose oxidase" evidence="5">
    <location>
        <begin position="24"/>
        <end position="925"/>
    </location>
</feature>
<dbReference type="InterPro" id="IPR015915">
    <property type="entry name" value="Kelch-typ_b-propeller"/>
</dbReference>
<dbReference type="Proteomes" id="UP000027586">
    <property type="component" value="Unassembled WGS sequence"/>
</dbReference>
<dbReference type="CDD" id="cd21699">
    <property type="entry name" value="JMTM_APP_like"/>
    <property type="match status" value="1"/>
</dbReference>
<name>A0A068RMA2_9FUNG</name>
<evidence type="ECO:0000256" key="5">
    <source>
        <dbReference type="SAM" id="SignalP"/>
    </source>
</evidence>
<proteinExistence type="predicted"/>
<dbReference type="AlphaFoldDB" id="A0A068RMA2"/>
<feature type="transmembrane region" description="Helical" evidence="4">
    <location>
        <begin position="454"/>
        <end position="476"/>
    </location>
</feature>
<dbReference type="SUPFAM" id="SSF50965">
    <property type="entry name" value="Galactose oxidase, central domain"/>
    <property type="match status" value="1"/>
</dbReference>
<gene>
    <name evidence="6" type="ORF">LCOR_01778.1</name>
</gene>
<dbReference type="SUPFAM" id="SSF117281">
    <property type="entry name" value="Kelch motif"/>
    <property type="match status" value="1"/>
</dbReference>
<dbReference type="VEuPathDB" id="FungiDB:LCOR_01778.1"/>
<keyword evidence="4" id="KW-0472">Membrane</keyword>
<keyword evidence="2" id="KW-0677">Repeat</keyword>
<dbReference type="Pfam" id="PF24681">
    <property type="entry name" value="Kelch_KLHDC2_KLHL20_DRC7"/>
    <property type="match status" value="1"/>
</dbReference>
<keyword evidence="1" id="KW-0880">Kelch repeat</keyword>
<organism evidence="6 7">
    <name type="scientific">Lichtheimia corymbifera JMRC:FSU:9682</name>
    <dbReference type="NCBI Taxonomy" id="1263082"/>
    <lineage>
        <taxon>Eukaryota</taxon>
        <taxon>Fungi</taxon>
        <taxon>Fungi incertae sedis</taxon>
        <taxon>Mucoromycota</taxon>
        <taxon>Mucoromycotina</taxon>
        <taxon>Mucoromycetes</taxon>
        <taxon>Mucorales</taxon>
        <taxon>Lichtheimiaceae</taxon>
        <taxon>Lichtheimia</taxon>
    </lineage>
</organism>
<dbReference type="EMBL" id="CBTN010000005">
    <property type="protein sequence ID" value="CDH50056.1"/>
    <property type="molecule type" value="Genomic_DNA"/>
</dbReference>
<accession>A0A068RMA2</accession>
<dbReference type="InterPro" id="IPR011043">
    <property type="entry name" value="Gal_Oxase/kelch_b-propeller"/>
</dbReference>
<keyword evidence="5" id="KW-0732">Signal</keyword>
<keyword evidence="4" id="KW-1133">Transmembrane helix</keyword>
<dbReference type="OrthoDB" id="2261647at2759"/>
<evidence type="ECO:0000313" key="7">
    <source>
        <dbReference type="Proteomes" id="UP000027586"/>
    </source>
</evidence>
<feature type="signal peptide" evidence="5">
    <location>
        <begin position="1"/>
        <end position="23"/>
    </location>
</feature>
<reference evidence="6" key="1">
    <citation type="submission" date="2013-08" db="EMBL/GenBank/DDBJ databases">
        <title>Gene expansion shapes genome architecture in the human pathogen Lichtheimia corymbifera: an evolutionary genomics analysis in the ancient terrestrial Mucorales (Mucoromycotina).</title>
        <authorList>
            <person name="Schwartze V.U."/>
            <person name="Winter S."/>
            <person name="Shelest E."/>
            <person name="Marcet-Houben M."/>
            <person name="Horn F."/>
            <person name="Wehner S."/>
            <person name="Hoffmann K."/>
            <person name="Riege K."/>
            <person name="Sammeth M."/>
            <person name="Nowrousian M."/>
            <person name="Valiante V."/>
            <person name="Linde J."/>
            <person name="Jacobsen I.D."/>
            <person name="Marz M."/>
            <person name="Brakhage A.A."/>
            <person name="Gabaldon T."/>
            <person name="Bocker S."/>
            <person name="Voigt K."/>
        </authorList>
    </citation>
    <scope>NUCLEOTIDE SEQUENCE [LARGE SCALE GENOMIC DNA]</scope>
    <source>
        <strain evidence="6">FSU 9682</strain>
    </source>
</reference>
<feature type="region of interest" description="Disordered" evidence="3">
    <location>
        <begin position="875"/>
        <end position="898"/>
    </location>
</feature>
<protein>
    <recommendedName>
        <fullName evidence="8">Galactose oxidase</fullName>
    </recommendedName>
</protein>
<dbReference type="PANTHER" id="PTHR46093:SF18">
    <property type="entry name" value="FIBRONECTIN TYPE-III DOMAIN-CONTAINING PROTEIN"/>
    <property type="match status" value="1"/>
</dbReference>
<evidence type="ECO:0000256" key="1">
    <source>
        <dbReference type="ARBA" id="ARBA00022441"/>
    </source>
</evidence>
<dbReference type="PANTHER" id="PTHR46093">
    <property type="entry name" value="ACYL-COA-BINDING DOMAIN-CONTAINING PROTEIN 5"/>
    <property type="match status" value="1"/>
</dbReference>
<evidence type="ECO:0000313" key="6">
    <source>
        <dbReference type="EMBL" id="CDH50056.1"/>
    </source>
</evidence>